<organism evidence="3 4">
    <name type="scientific">Candidatus Dechloromonas phosphorivorans</name>
    <dbReference type="NCBI Taxonomy" id="2899244"/>
    <lineage>
        <taxon>Bacteria</taxon>
        <taxon>Pseudomonadati</taxon>
        <taxon>Pseudomonadota</taxon>
        <taxon>Betaproteobacteria</taxon>
        <taxon>Rhodocyclales</taxon>
        <taxon>Azonexaceae</taxon>
        <taxon>Dechloromonas</taxon>
    </lineage>
</organism>
<evidence type="ECO:0000256" key="1">
    <source>
        <dbReference type="SAM" id="SignalP"/>
    </source>
</evidence>
<dbReference type="AlphaFoldDB" id="A0A9D7QMU4"/>
<dbReference type="Proteomes" id="UP000808146">
    <property type="component" value="Unassembled WGS sequence"/>
</dbReference>
<dbReference type="InterPro" id="IPR005184">
    <property type="entry name" value="DUF306_Meta_HslJ"/>
</dbReference>
<feature type="chain" id="PRO_5038408674" evidence="1">
    <location>
        <begin position="23"/>
        <end position="365"/>
    </location>
</feature>
<dbReference type="InterPro" id="IPR038670">
    <property type="entry name" value="HslJ-like_sf"/>
</dbReference>
<keyword evidence="1" id="KW-0732">Signal</keyword>
<sequence length="365" mass="38933">MDMIKTCIAVFALLASALPASAEDPQLLCFGNEPSWGLEFSGRSSARLILPDQRPMYYRGSETRLDALRERAWRGKVAGGRGGNLVAFLREAACSDTMSDVQHPVTARVSLPDGRFLAGCCRIPAARNAMPAPAATIEGSTWKLVGLPGHDSSALGGAKRPVTARFEAGRISGFSGCNRFMGGYTVDRDKLVIGTLAGTMMACPEPEMVLESAFQRALAGTFRFAIIDDRLTLTPASGAPLVFQMAPAPKLEGVTWEVTGFNNGRQAVVGTLSGTKLTLSFQDGIVQGHSGCNTFRATFKRDGDRLVIGPAAATRVACAGDGVMQQEREFLAALETATLWTVQDGMLDMHRADGERVMTANPVAR</sequence>
<dbReference type="EMBL" id="JADKBR010000023">
    <property type="protein sequence ID" value="MBK8892158.1"/>
    <property type="molecule type" value="Genomic_DNA"/>
</dbReference>
<feature type="domain" description="DUF306" evidence="2">
    <location>
        <begin position="135"/>
        <end position="241"/>
    </location>
</feature>
<accession>A0A9D7QMU4</accession>
<evidence type="ECO:0000259" key="2">
    <source>
        <dbReference type="Pfam" id="PF03724"/>
    </source>
</evidence>
<dbReference type="Gene3D" id="2.40.128.270">
    <property type="match status" value="2"/>
</dbReference>
<name>A0A9D7QMU4_9RHOO</name>
<protein>
    <submittedName>
        <fullName evidence="3">META domain-containing protein</fullName>
    </submittedName>
</protein>
<dbReference type="Pfam" id="PF03724">
    <property type="entry name" value="META"/>
    <property type="match status" value="2"/>
</dbReference>
<feature type="signal peptide" evidence="1">
    <location>
        <begin position="1"/>
        <end position="22"/>
    </location>
</feature>
<dbReference type="InterPro" id="IPR053147">
    <property type="entry name" value="Hsp_HslJ-like"/>
</dbReference>
<feature type="domain" description="DUF306" evidence="2">
    <location>
        <begin position="250"/>
        <end position="359"/>
    </location>
</feature>
<evidence type="ECO:0000313" key="4">
    <source>
        <dbReference type="Proteomes" id="UP000808146"/>
    </source>
</evidence>
<dbReference type="PANTHER" id="PTHR35535:SF2">
    <property type="entry name" value="DUF306 DOMAIN-CONTAINING PROTEIN"/>
    <property type="match status" value="1"/>
</dbReference>
<reference evidence="3" key="1">
    <citation type="submission" date="2020-10" db="EMBL/GenBank/DDBJ databases">
        <title>Connecting structure to function with the recovery of over 1000 high-quality activated sludge metagenome-assembled genomes encoding full-length rRNA genes using long-read sequencing.</title>
        <authorList>
            <person name="Singleton C.M."/>
            <person name="Petriglieri F."/>
            <person name="Kristensen J.M."/>
            <person name="Kirkegaard R.H."/>
            <person name="Michaelsen T.Y."/>
            <person name="Andersen M.H."/>
            <person name="Karst S.M."/>
            <person name="Dueholm M.S."/>
            <person name="Nielsen P.H."/>
            <person name="Albertsen M."/>
        </authorList>
    </citation>
    <scope>NUCLEOTIDE SEQUENCE</scope>
    <source>
        <strain evidence="3">OdNE_18-Q3-R46-58_BAT3C.305</strain>
    </source>
</reference>
<gene>
    <name evidence="3" type="ORF">IPN75_18195</name>
</gene>
<proteinExistence type="predicted"/>
<evidence type="ECO:0000313" key="3">
    <source>
        <dbReference type="EMBL" id="MBK8892158.1"/>
    </source>
</evidence>
<dbReference type="PANTHER" id="PTHR35535">
    <property type="entry name" value="HEAT SHOCK PROTEIN HSLJ"/>
    <property type="match status" value="1"/>
</dbReference>
<comment type="caution">
    <text evidence="3">The sequence shown here is derived from an EMBL/GenBank/DDBJ whole genome shotgun (WGS) entry which is preliminary data.</text>
</comment>